<protein>
    <submittedName>
        <fullName evidence="3">Uncharacterized protein</fullName>
    </submittedName>
</protein>
<dbReference type="AlphaFoldDB" id="A0A2C5XZ13"/>
<comment type="caution">
    <text evidence="3">The sequence shown here is derived from an EMBL/GenBank/DDBJ whole genome shotgun (WGS) entry which is preliminary data.</text>
</comment>
<feature type="coiled-coil region" evidence="1">
    <location>
        <begin position="329"/>
        <end position="356"/>
    </location>
</feature>
<dbReference type="OrthoDB" id="2562743at2759"/>
<sequence>MTDTEATMTDIEAQVRQSATRNAQLLHILAETDHALPALEQRTHFLTELELQIRLSDDKLHALELRCQDGLKAQDKFRHSQIRRFVYTATGQKEAYAHKEESGERDYVKAVQRMQRERSINDSLKEQRREALHTKWEFEEAAKRHREAQRKLNELYHTIFAGPTPQYPEEDEAEKTCHVLVLRYRNARRWWEAESRAVELLTESDDLMDEALAQARDALSYSRAELLGTGGGLYEMMERNRLSKADRLVSLARHQVHKARRSSPQVQSLPSSRHGANHSQTVRTLYLDSSNSRKGDDMAFRDQVKRNIGDTQRCADAVKQELFAARARRDKLQVDLEVHRAQLRDARAVLQKARENVFEAVLRQRAEKVDGEIVPVAHARVLASGPDEEQHQPELTDGVVHV</sequence>
<evidence type="ECO:0000313" key="4">
    <source>
        <dbReference type="Proteomes" id="UP000226431"/>
    </source>
</evidence>
<dbReference type="Proteomes" id="UP000226431">
    <property type="component" value="Unassembled WGS sequence"/>
</dbReference>
<keyword evidence="4" id="KW-1185">Reference proteome</keyword>
<dbReference type="EMBL" id="NJES01000006">
    <property type="protein sequence ID" value="PHH80909.1"/>
    <property type="molecule type" value="Genomic_DNA"/>
</dbReference>
<reference evidence="3 4" key="1">
    <citation type="submission" date="2017-06" db="EMBL/GenBank/DDBJ databases">
        <title>Ant-infecting Ophiocordyceps genomes reveal a high diversity of potential behavioral manipulation genes and a possible major role for enterotoxins.</title>
        <authorList>
            <person name="De Bekker C."/>
            <person name="Evans H.C."/>
            <person name="Brachmann A."/>
            <person name="Hughes D.P."/>
        </authorList>
    </citation>
    <scope>NUCLEOTIDE SEQUENCE [LARGE SCALE GENOMIC DNA]</scope>
    <source>
        <strain evidence="3 4">Map16</strain>
    </source>
</reference>
<evidence type="ECO:0000313" key="3">
    <source>
        <dbReference type="EMBL" id="PHH80909.1"/>
    </source>
</evidence>
<gene>
    <name evidence="3" type="ORF">CDD80_5829</name>
</gene>
<keyword evidence="1" id="KW-0175">Coiled coil</keyword>
<dbReference type="PANTHER" id="PTHR21974">
    <property type="entry name" value="RE15880P"/>
    <property type="match status" value="1"/>
</dbReference>
<feature type="compositionally biased region" description="Polar residues" evidence="2">
    <location>
        <begin position="262"/>
        <end position="271"/>
    </location>
</feature>
<accession>A0A2C5XZ13</accession>
<name>A0A2C5XZ13_9HYPO</name>
<proteinExistence type="predicted"/>
<evidence type="ECO:0000256" key="1">
    <source>
        <dbReference type="SAM" id="Coils"/>
    </source>
</evidence>
<dbReference type="STRING" id="2004952.A0A2C5XZ13"/>
<evidence type="ECO:0000256" key="2">
    <source>
        <dbReference type="SAM" id="MobiDB-lite"/>
    </source>
</evidence>
<organism evidence="3 4">
    <name type="scientific">Ophiocordyceps camponoti-rufipedis</name>
    <dbReference type="NCBI Taxonomy" id="2004952"/>
    <lineage>
        <taxon>Eukaryota</taxon>
        <taxon>Fungi</taxon>
        <taxon>Dikarya</taxon>
        <taxon>Ascomycota</taxon>
        <taxon>Pezizomycotina</taxon>
        <taxon>Sordariomycetes</taxon>
        <taxon>Hypocreomycetidae</taxon>
        <taxon>Hypocreales</taxon>
        <taxon>Ophiocordycipitaceae</taxon>
        <taxon>Ophiocordyceps</taxon>
    </lineage>
</organism>
<feature type="region of interest" description="Disordered" evidence="2">
    <location>
        <begin position="256"/>
        <end position="278"/>
    </location>
</feature>
<dbReference type="PANTHER" id="PTHR21974:SF2">
    <property type="entry name" value="RE15880P"/>
    <property type="match status" value="1"/>
</dbReference>